<name>A0AAW8Z459_9GAMM</name>
<protein>
    <recommendedName>
        <fullName evidence="4">ApeA N-terminal domain-containing protein</fullName>
    </recommendedName>
</protein>
<keyword evidence="1" id="KW-0472">Membrane</keyword>
<accession>A0AAW8Z459</accession>
<dbReference type="EMBL" id="JAWJYY010000001">
    <property type="protein sequence ID" value="MDV4315930.1"/>
    <property type="molecule type" value="Genomic_DNA"/>
</dbReference>
<feature type="transmembrane region" description="Helical" evidence="1">
    <location>
        <begin position="213"/>
        <end position="230"/>
    </location>
</feature>
<dbReference type="AlphaFoldDB" id="A0AAW8Z459"/>
<sequence>MSIGIWEDLNFNFNEFICLHKGFLRAENGNFLLFRDEEARLKLKVEGTVVDDSNLKEKTGYIDKNESLIVFEHKLLKQKILMYALPIQRSHSLLPCNSKYTDIFIVDEICFEDSNELIGAEYLIEFVDNLKINHIFPHSIEWKEEHTRTYEINTLDCKLVKKLIDQSHHPRNSIKFKIEEDEVSIIKNNNGNKGIIFYKNNVSLEKREKIRKVISYILGCPLIYFGYTFVNKYFTPSFSYLKNINTNESNLLNINFQLPAPLSLNAVNIIESNFFQNLLKEFYSKYEEYDLDSIFFTYWVAVNSNSITAAVHYGALIEKLQAIYMKINNVSYSKIIDKSIFKKMRKQLEVQLEDFELTDEQKTIFLNKIGNMNTYSQKDKMNFFCNDISIPLSEFEKLAWQQRNDAAHGNEVSDVNQAWKNTLILRELFNKFFLKMLTSSSYYLSYIEGSPIIKSL</sequence>
<comment type="caution">
    <text evidence="2">The sequence shown here is derived from an EMBL/GenBank/DDBJ whole genome shotgun (WGS) entry which is preliminary data.</text>
</comment>
<organism evidence="2 3">
    <name type="scientific">Acinetobacter indicus</name>
    <dbReference type="NCBI Taxonomy" id="756892"/>
    <lineage>
        <taxon>Bacteria</taxon>
        <taxon>Pseudomonadati</taxon>
        <taxon>Pseudomonadota</taxon>
        <taxon>Gammaproteobacteria</taxon>
        <taxon>Moraxellales</taxon>
        <taxon>Moraxellaceae</taxon>
        <taxon>Acinetobacter</taxon>
    </lineage>
</organism>
<evidence type="ECO:0008006" key="4">
    <source>
        <dbReference type="Google" id="ProtNLM"/>
    </source>
</evidence>
<proteinExistence type="predicted"/>
<gene>
    <name evidence="2" type="ORF">MSG88_09170</name>
</gene>
<keyword evidence="1" id="KW-0812">Transmembrane</keyword>
<evidence type="ECO:0000313" key="3">
    <source>
        <dbReference type="Proteomes" id="UP001284654"/>
    </source>
</evidence>
<keyword evidence="1" id="KW-1133">Transmembrane helix</keyword>
<evidence type="ECO:0000256" key="1">
    <source>
        <dbReference type="SAM" id="Phobius"/>
    </source>
</evidence>
<reference evidence="2" key="1">
    <citation type="submission" date="2023-10" db="EMBL/GenBank/DDBJ databases">
        <authorList>
            <person name="Sykes E.M.E."/>
            <person name="Khan I.U.H."/>
            <person name="Kumar A."/>
        </authorList>
    </citation>
    <scope>NUCLEOTIDE SEQUENCE</scope>
    <source>
        <strain evidence="2">IK5</strain>
    </source>
</reference>
<evidence type="ECO:0000313" key="2">
    <source>
        <dbReference type="EMBL" id="MDV4315930.1"/>
    </source>
</evidence>
<dbReference type="RefSeq" id="WP_104500212.1">
    <property type="nucleotide sequence ID" value="NZ_JAWJYY010000001.1"/>
</dbReference>
<dbReference type="Proteomes" id="UP001284654">
    <property type="component" value="Unassembled WGS sequence"/>
</dbReference>